<dbReference type="SMART" id="SM00421">
    <property type="entry name" value="HTH_LUXR"/>
    <property type="match status" value="1"/>
</dbReference>
<dbReference type="PRINTS" id="PR00038">
    <property type="entry name" value="HTHLUXR"/>
</dbReference>
<dbReference type="PROSITE" id="PS50043">
    <property type="entry name" value="HTH_LUXR_2"/>
    <property type="match status" value="1"/>
</dbReference>
<evidence type="ECO:0000256" key="3">
    <source>
        <dbReference type="ARBA" id="ARBA00023163"/>
    </source>
</evidence>
<evidence type="ECO:0000313" key="6">
    <source>
        <dbReference type="Proteomes" id="UP000061809"/>
    </source>
</evidence>
<dbReference type="InterPro" id="IPR016032">
    <property type="entry name" value="Sig_transdc_resp-reg_C-effctor"/>
</dbReference>
<reference evidence="5 6" key="1">
    <citation type="journal article" date="2015" name="Science">
        <title>Genetic determinants of in vivo fitness and diet responsiveness in multiple human gut Bacteroides.</title>
        <authorList>
            <person name="Wu M."/>
            <person name="McNulty N.P."/>
            <person name="Rodionov D.A."/>
            <person name="Khoroshkin M.S."/>
            <person name="Griffin N.W."/>
            <person name="Cheng J."/>
            <person name="Latreille P."/>
            <person name="Kerstetter R.A."/>
            <person name="Terrapon N."/>
            <person name="Henrissat B."/>
            <person name="Osterman A.L."/>
            <person name="Gordon J.I."/>
        </authorList>
    </citation>
    <scope>NUCLEOTIDE SEQUENCE [LARGE SCALE GENOMIC DNA]</scope>
    <source>
        <strain evidence="5 6">WH2</strain>
    </source>
</reference>
<feature type="domain" description="HTH luxR-type" evidence="4">
    <location>
        <begin position="183"/>
        <end position="248"/>
    </location>
</feature>
<dbReference type="KEGG" id="bcel:BcellWH2_04771"/>
<accession>A0A0P0FVM3</accession>
<gene>
    <name evidence="5" type="primary">sdiA</name>
    <name evidence="5" type="ORF">BcellWH2_04771</name>
</gene>
<dbReference type="PATRIC" id="fig|246787.4.peg.4927"/>
<proteinExistence type="predicted"/>
<name>A0A0P0FVM3_9BACE</name>
<dbReference type="InterPro" id="IPR000792">
    <property type="entry name" value="Tscrpt_reg_LuxR_C"/>
</dbReference>
<dbReference type="Proteomes" id="UP000061809">
    <property type="component" value="Chromosome"/>
</dbReference>
<dbReference type="PANTHER" id="PTHR44688:SF16">
    <property type="entry name" value="DNA-BINDING TRANSCRIPTIONAL ACTIVATOR DEVR_DOSR"/>
    <property type="match status" value="1"/>
</dbReference>
<protein>
    <submittedName>
        <fullName evidence="5">Regulatory protein SdiA</fullName>
    </submittedName>
</protein>
<dbReference type="InterPro" id="IPR036388">
    <property type="entry name" value="WH-like_DNA-bd_sf"/>
</dbReference>
<dbReference type="GO" id="GO:0003677">
    <property type="term" value="F:DNA binding"/>
    <property type="evidence" value="ECO:0007669"/>
    <property type="project" value="UniProtKB-KW"/>
</dbReference>
<dbReference type="Pfam" id="PF00196">
    <property type="entry name" value="GerE"/>
    <property type="match status" value="1"/>
</dbReference>
<dbReference type="PANTHER" id="PTHR44688">
    <property type="entry name" value="DNA-BINDING TRANSCRIPTIONAL ACTIVATOR DEVR_DOSR"/>
    <property type="match status" value="1"/>
</dbReference>
<evidence type="ECO:0000259" key="4">
    <source>
        <dbReference type="PROSITE" id="PS50043"/>
    </source>
</evidence>
<sequence length="250" mass="29124">MDIVNKLKKELLKQAFTEEQKQTERLNECKHIASIYAQTENAIAVLSDMKANISYIYYGGVAEKLGLAERNTAKTIQSIWEEEIFSRIHPDDLQEKHLQELRFFHFLKSVPEKKRPDYYLIHNMRMRDHSGRYVHILHRMFYIASHSNGSVWLSLCLYNFSMDTSLSCTILNSADGQTLELEKQNCNDLLSDREKEILQLINKGKMSKDIAQTLSISLNTVNRHRQNILEKLQVNNSIEACRIAKELHLL</sequence>
<dbReference type="EMBL" id="CP012801">
    <property type="protein sequence ID" value="ALJ61982.1"/>
    <property type="molecule type" value="Genomic_DNA"/>
</dbReference>
<dbReference type="AlphaFoldDB" id="A0A0P0FVM3"/>
<dbReference type="CDD" id="cd06170">
    <property type="entry name" value="LuxR_C_like"/>
    <property type="match status" value="1"/>
</dbReference>
<dbReference type="GO" id="GO:0006355">
    <property type="term" value="P:regulation of DNA-templated transcription"/>
    <property type="evidence" value="ECO:0007669"/>
    <property type="project" value="InterPro"/>
</dbReference>
<dbReference type="Gene3D" id="3.30.450.20">
    <property type="entry name" value="PAS domain"/>
    <property type="match status" value="1"/>
</dbReference>
<organism evidence="5 6">
    <name type="scientific">Bacteroides cellulosilyticus</name>
    <dbReference type="NCBI Taxonomy" id="246787"/>
    <lineage>
        <taxon>Bacteria</taxon>
        <taxon>Pseudomonadati</taxon>
        <taxon>Bacteroidota</taxon>
        <taxon>Bacteroidia</taxon>
        <taxon>Bacteroidales</taxon>
        <taxon>Bacteroidaceae</taxon>
        <taxon>Bacteroides</taxon>
    </lineage>
</organism>
<dbReference type="SUPFAM" id="SSF46894">
    <property type="entry name" value="C-terminal effector domain of the bipartite response regulators"/>
    <property type="match status" value="1"/>
</dbReference>
<keyword evidence="3" id="KW-0804">Transcription</keyword>
<evidence type="ECO:0000256" key="2">
    <source>
        <dbReference type="ARBA" id="ARBA00023125"/>
    </source>
</evidence>
<evidence type="ECO:0000313" key="5">
    <source>
        <dbReference type="EMBL" id="ALJ61982.1"/>
    </source>
</evidence>
<keyword evidence="1" id="KW-0805">Transcription regulation</keyword>
<evidence type="ECO:0000256" key="1">
    <source>
        <dbReference type="ARBA" id="ARBA00023015"/>
    </source>
</evidence>
<keyword evidence="2" id="KW-0238">DNA-binding</keyword>
<dbReference type="PROSITE" id="PS00622">
    <property type="entry name" value="HTH_LUXR_1"/>
    <property type="match status" value="1"/>
</dbReference>
<dbReference type="Gene3D" id="1.10.10.10">
    <property type="entry name" value="Winged helix-like DNA-binding domain superfamily/Winged helix DNA-binding domain"/>
    <property type="match status" value="1"/>
</dbReference>
<dbReference type="RefSeq" id="WP_029427614.1">
    <property type="nucleotide sequence ID" value="NZ_CP012801.1"/>
</dbReference>